<keyword evidence="5 7" id="KW-0653">Protein transport</keyword>
<evidence type="ECO:0000256" key="2">
    <source>
        <dbReference type="ARBA" id="ARBA00009594"/>
    </source>
</evidence>
<dbReference type="PANTHER" id="PTHR23306:SF3">
    <property type="entry name" value="TUMOR SUPPRESSOR PROTEIN 101"/>
    <property type="match status" value="1"/>
</dbReference>
<evidence type="ECO:0000256" key="4">
    <source>
        <dbReference type="ARBA" id="ARBA00022753"/>
    </source>
</evidence>
<sequence>GCRRPRRRMGDWSADLQSVRIAKLGEVLQQVPSKYQNKDRLRDDVTGLLRSVHTLQPKLQAFEGGGRQVTLFYLFGVLPITYEGNLYHIPVTIYFDPPYPRQPPRCFVTPTDGMELKASHPHVDRGGLIHVQYLSDWNERSSTLGELAEVLQRCFAARPPVHATPSGRRQRGTSQGAGPRRSASQGPAGSQRAGTSSGRQRPSPDACDSQFPLLESLSNSLGVLFVGLAGAMQQVAPPKEEPDAPPLPPPQPPPKSFKLPGAHRHQQASGRPAAEGPPPSFGPSARQGDRGAAGRQASGGGRGLAALVERGSGRAEEGLRRAEAQLHSLAEAALGRELDPDRLAERADPDLVQLLALLAEEQAIEEYLVALDELLAAKRLGLDVFLTEVREAGRRQFLCRVQRQKLAAAIAAPSDGGPRVGAGVAAARSGRPASDDGRDAALGSTPGGAARDDAGVADLYGDSGWPDDAIDQTWQQRARECLTWWGSSLRVRGAIWTALAARFEFERLGLGWRRRRAQGVGRAFPAEIPGDMHDFDPVGRVAIAIYNRRLARLQEWIYADHDDPRFDAAVEANSDQFVELARRGLARREGVARGIEKVFSSKVSGWPRASRAGAGGARGLGAPMAADGAGPTSRRAEWARLSGASQRSGVAREHENAMLMLRMGASADRGICHLASFELLARGFRTWVSDRQKERDHILKQETKSEKGRRRGGKRPKGSDQKWAIAGCPEAKGLTEQPAAVGLDRHGEVSCCPYLEALGLQFDGGGGAAAACTSPHRRLGAALGIHFEGDGAGQGGDASAFGDAEARGRAAWALLGARAADCFSCQGAATRLPSLPDSLVKAVVFDRGASPRRALNALFRRAAARQIAGCAARRARRLRADRIRADEGSRRPRAPRALVLARLAGRVPALPRRAGGGHLAAPRLRGARPPEQVAFELRSGSGRLSAAFRGQGVRALPGADVRRSVRRGVSRRIAQQAAPLWTRSGEVWHVHLGAACAAQSVARSAPDNVERAGRLEAVSVGVGLFAAGVIVVRDRRGILWSPGAPPSSKFFRWGPLVDLASSPDASHVSLDYEGELTQLGMQCAALPVDPQLARMLLESPAHKCTSEALSIAAMLCVGPVFLRPQGAALKDADAARQQFTHLDGDHLSLLNVYHAYKQHLMDGLDTAAFCSASYLCPRALAMAETIRTRLQAVLGQLGARTTATDFNDKEYYPNIRRCIVSGFFMQAAFLEDPKGATYLTVKDCQSALLHPYSTLDKRPECVVYNEFVLTSRSYIRTATRVK</sequence>
<comment type="subcellular location">
    <subcellularLocation>
        <location evidence="1">Endosome</location>
    </subcellularLocation>
</comment>
<keyword evidence="12" id="KW-1185">Reference proteome</keyword>
<feature type="compositionally biased region" description="Basic residues" evidence="8">
    <location>
        <begin position="707"/>
        <end position="716"/>
    </location>
</feature>
<feature type="compositionally biased region" description="Basic and acidic residues" evidence="8">
    <location>
        <begin position="691"/>
        <end position="706"/>
    </location>
</feature>
<feature type="region of interest" description="Disordered" evidence="8">
    <location>
        <begin position="691"/>
        <end position="723"/>
    </location>
</feature>
<comment type="similarity">
    <text evidence="2">Belongs to the ubiquitin-conjugating enzyme family. UEV subfamily.</text>
</comment>
<evidence type="ECO:0000256" key="5">
    <source>
        <dbReference type="ARBA" id="ARBA00022927"/>
    </source>
</evidence>
<dbReference type="InterPro" id="IPR007502">
    <property type="entry name" value="Helicase-assoc_dom"/>
</dbReference>
<feature type="compositionally biased region" description="Polar residues" evidence="8">
    <location>
        <begin position="172"/>
        <end position="200"/>
    </location>
</feature>
<dbReference type="PANTHER" id="PTHR23306">
    <property type="entry name" value="TUMOR SUSCEPTIBILITY GENE 101 PROTEIN-RELATED"/>
    <property type="match status" value="1"/>
</dbReference>
<feature type="compositionally biased region" description="Low complexity" evidence="8">
    <location>
        <begin position="421"/>
        <end position="432"/>
    </location>
</feature>
<dbReference type="Gene3D" id="3.10.110.10">
    <property type="entry name" value="Ubiquitin Conjugating Enzyme"/>
    <property type="match status" value="1"/>
</dbReference>
<feature type="domain" description="SB" evidence="9">
    <location>
        <begin position="348"/>
        <end position="416"/>
    </location>
</feature>
<evidence type="ECO:0000256" key="6">
    <source>
        <dbReference type="ARBA" id="ARBA00023054"/>
    </source>
</evidence>
<dbReference type="SUPFAM" id="SSF52540">
    <property type="entry name" value="P-loop containing nucleoside triphosphate hydrolases"/>
    <property type="match status" value="1"/>
</dbReference>
<keyword evidence="6" id="KW-0175">Coiled coil</keyword>
<evidence type="ECO:0000259" key="10">
    <source>
        <dbReference type="PROSITE" id="PS51322"/>
    </source>
</evidence>
<evidence type="ECO:0000313" key="12">
    <source>
        <dbReference type="Proteomes" id="UP001189429"/>
    </source>
</evidence>
<dbReference type="InterPro" id="IPR052070">
    <property type="entry name" value="ESCRT-I_UEV_domain"/>
</dbReference>
<dbReference type="SUPFAM" id="SSF54495">
    <property type="entry name" value="UBC-like"/>
    <property type="match status" value="1"/>
</dbReference>
<evidence type="ECO:0000259" key="9">
    <source>
        <dbReference type="PROSITE" id="PS51312"/>
    </source>
</evidence>
<dbReference type="CDD" id="cd11685">
    <property type="entry name" value="UEV_TSG101-like"/>
    <property type="match status" value="1"/>
</dbReference>
<evidence type="ECO:0000313" key="11">
    <source>
        <dbReference type="EMBL" id="CAK0895446.1"/>
    </source>
</evidence>
<feature type="region of interest" description="Disordered" evidence="8">
    <location>
        <begin position="159"/>
        <end position="211"/>
    </location>
</feature>
<dbReference type="Pfam" id="PF21010">
    <property type="entry name" value="HA2_C"/>
    <property type="match status" value="1"/>
</dbReference>
<evidence type="ECO:0008006" key="13">
    <source>
        <dbReference type="Google" id="ProtNLM"/>
    </source>
</evidence>
<dbReference type="InterPro" id="IPR008883">
    <property type="entry name" value="UEV_N"/>
</dbReference>
<dbReference type="Proteomes" id="UP001189429">
    <property type="component" value="Unassembled WGS sequence"/>
</dbReference>
<feature type="domain" description="UEV" evidence="10">
    <location>
        <begin position="22"/>
        <end position="165"/>
    </location>
</feature>
<dbReference type="InterPro" id="IPR027417">
    <property type="entry name" value="P-loop_NTPase"/>
</dbReference>
<dbReference type="Gene3D" id="6.10.140.820">
    <property type="match status" value="1"/>
</dbReference>
<evidence type="ECO:0000256" key="8">
    <source>
        <dbReference type="SAM" id="MobiDB-lite"/>
    </source>
</evidence>
<feature type="region of interest" description="Disordered" evidence="8">
    <location>
        <begin position="414"/>
        <end position="450"/>
    </location>
</feature>
<evidence type="ECO:0000256" key="7">
    <source>
        <dbReference type="PROSITE-ProRule" id="PRU00644"/>
    </source>
</evidence>
<dbReference type="InterPro" id="IPR011709">
    <property type="entry name" value="DEAD-box_helicase_OB_fold"/>
</dbReference>
<proteinExistence type="inferred from homology"/>
<accession>A0ABN9X7L5</accession>
<evidence type="ECO:0000256" key="1">
    <source>
        <dbReference type="ARBA" id="ARBA00004177"/>
    </source>
</evidence>
<dbReference type="SMART" id="SM00847">
    <property type="entry name" value="HA2"/>
    <property type="match status" value="1"/>
</dbReference>
<feature type="non-terminal residue" evidence="11">
    <location>
        <position position="1282"/>
    </location>
</feature>
<dbReference type="PROSITE" id="PS51322">
    <property type="entry name" value="UEV"/>
    <property type="match status" value="1"/>
</dbReference>
<evidence type="ECO:0000256" key="3">
    <source>
        <dbReference type="ARBA" id="ARBA00022448"/>
    </source>
</evidence>
<name>A0ABN9X7L5_9DINO</name>
<keyword evidence="4" id="KW-0967">Endosome</keyword>
<dbReference type="InterPro" id="IPR037202">
    <property type="entry name" value="ESCRT_assembly_dom"/>
</dbReference>
<dbReference type="PROSITE" id="PS51312">
    <property type="entry name" value="SB"/>
    <property type="match status" value="1"/>
</dbReference>
<dbReference type="EMBL" id="CAUYUJ010020040">
    <property type="protein sequence ID" value="CAK0895446.1"/>
    <property type="molecule type" value="Genomic_DNA"/>
</dbReference>
<dbReference type="InterPro" id="IPR017916">
    <property type="entry name" value="SB_dom"/>
</dbReference>
<organism evidence="11 12">
    <name type="scientific">Prorocentrum cordatum</name>
    <dbReference type="NCBI Taxonomy" id="2364126"/>
    <lineage>
        <taxon>Eukaryota</taxon>
        <taxon>Sar</taxon>
        <taxon>Alveolata</taxon>
        <taxon>Dinophyceae</taxon>
        <taxon>Prorocentrales</taxon>
        <taxon>Prorocentraceae</taxon>
        <taxon>Prorocentrum</taxon>
    </lineage>
</organism>
<feature type="region of interest" description="Disordered" evidence="8">
    <location>
        <begin position="234"/>
        <end position="303"/>
    </location>
</feature>
<feature type="non-terminal residue" evidence="11">
    <location>
        <position position="1"/>
    </location>
</feature>
<dbReference type="Pfam" id="PF05743">
    <property type="entry name" value="UEV"/>
    <property type="match status" value="1"/>
</dbReference>
<keyword evidence="3 7" id="KW-0813">Transport</keyword>
<dbReference type="Gene3D" id="1.20.120.1080">
    <property type="match status" value="1"/>
</dbReference>
<protein>
    <recommendedName>
        <fullName evidence="13">UEV domain-containing protein</fullName>
    </recommendedName>
</protein>
<reference evidence="11" key="1">
    <citation type="submission" date="2023-10" db="EMBL/GenBank/DDBJ databases">
        <authorList>
            <person name="Chen Y."/>
            <person name="Shah S."/>
            <person name="Dougan E. K."/>
            <person name="Thang M."/>
            <person name="Chan C."/>
        </authorList>
    </citation>
    <scope>NUCLEOTIDE SEQUENCE [LARGE SCALE GENOMIC DNA]</scope>
</reference>
<feature type="region of interest" description="Disordered" evidence="8">
    <location>
        <begin position="606"/>
        <end position="649"/>
    </location>
</feature>
<dbReference type="SUPFAM" id="SSF140111">
    <property type="entry name" value="Endosomal sorting complex assembly domain"/>
    <property type="match status" value="1"/>
</dbReference>
<feature type="compositionally biased region" description="Pro residues" evidence="8">
    <location>
        <begin position="244"/>
        <end position="255"/>
    </location>
</feature>
<gene>
    <name evidence="11" type="ORF">PCOR1329_LOCUS74190</name>
</gene>
<comment type="caution">
    <text evidence="11">The sequence shown here is derived from an EMBL/GenBank/DDBJ whole genome shotgun (WGS) entry which is preliminary data.</text>
</comment>
<dbReference type="Pfam" id="PF07717">
    <property type="entry name" value="OB_NTP_bind"/>
    <property type="match status" value="1"/>
</dbReference>
<dbReference type="Pfam" id="PF09454">
    <property type="entry name" value="Vps23_core"/>
    <property type="match status" value="1"/>
</dbReference>
<dbReference type="InterPro" id="IPR016135">
    <property type="entry name" value="UBQ-conjugating_enzyme/RWD"/>
</dbReference>